<sequence>MQHKVKLLAEKQAIMMLKRKNHIALSGTPIKNHLGELWSSFSFITPKLTPIFLFALTLKARHTSTRINF</sequence>
<dbReference type="HOGENOM" id="CLU_2770789_0_0_6"/>
<keyword evidence="1" id="KW-0347">Helicase</keyword>
<dbReference type="InterPro" id="IPR038718">
    <property type="entry name" value="SNF2-like_sf"/>
</dbReference>
<keyword evidence="1" id="KW-0378">Hydrolase</keyword>
<dbReference type="InterPro" id="IPR000330">
    <property type="entry name" value="SNF2_N"/>
</dbReference>
<evidence type="ECO:0000313" key="3">
    <source>
        <dbReference type="EMBL" id="EHL29110.1"/>
    </source>
</evidence>
<keyword evidence="1" id="KW-0067">ATP-binding</keyword>
<dbReference type="GO" id="GO:0005524">
    <property type="term" value="F:ATP binding"/>
    <property type="evidence" value="ECO:0007669"/>
    <property type="project" value="InterPro"/>
</dbReference>
<reference evidence="3 4" key="1">
    <citation type="journal article" date="2011" name="BMC Genomics">
        <title>Insight into cross-talk between intra-amoebal pathogens.</title>
        <authorList>
            <person name="Gimenez G."/>
            <person name="Bertelli C."/>
            <person name="Moliner C."/>
            <person name="Robert C."/>
            <person name="Raoult D."/>
            <person name="Fournier P.E."/>
            <person name="Greub G."/>
        </authorList>
    </citation>
    <scope>NUCLEOTIDE SEQUENCE [LARGE SCALE GENOMIC DNA]</scope>
    <source>
        <strain evidence="3 4">LLAP12</strain>
    </source>
</reference>
<name>G9EU36_9GAMM</name>
<evidence type="ECO:0000313" key="4">
    <source>
        <dbReference type="Proteomes" id="UP000002770"/>
    </source>
</evidence>
<protein>
    <recommendedName>
        <fullName evidence="2">SNF2 N-terminal domain-containing protein</fullName>
    </recommendedName>
</protein>
<dbReference type="Pfam" id="PF00176">
    <property type="entry name" value="SNF2-rel_dom"/>
    <property type="match status" value="1"/>
</dbReference>
<evidence type="ECO:0000259" key="2">
    <source>
        <dbReference type="Pfam" id="PF00176"/>
    </source>
</evidence>
<organism evidence="3 4">
    <name type="scientific">Legionella drancourtii LLAP12</name>
    <dbReference type="NCBI Taxonomy" id="658187"/>
    <lineage>
        <taxon>Bacteria</taxon>
        <taxon>Pseudomonadati</taxon>
        <taxon>Pseudomonadota</taxon>
        <taxon>Gammaproteobacteria</taxon>
        <taxon>Legionellales</taxon>
        <taxon>Legionellaceae</taxon>
        <taxon>Legionella</taxon>
    </lineage>
</organism>
<dbReference type="InterPro" id="IPR027417">
    <property type="entry name" value="P-loop_NTPase"/>
</dbReference>
<dbReference type="InParanoid" id="G9EU36"/>
<proteinExistence type="predicted"/>
<accession>G9EU36</accession>
<dbReference type="AlphaFoldDB" id="G9EU36"/>
<dbReference type="Gene3D" id="3.40.50.10810">
    <property type="entry name" value="Tandem AAA-ATPase domain"/>
    <property type="match status" value="1"/>
</dbReference>
<dbReference type="STRING" id="658187.LDG_8826"/>
<dbReference type="EMBL" id="JH413849">
    <property type="protein sequence ID" value="EHL29110.1"/>
    <property type="molecule type" value="Genomic_DNA"/>
</dbReference>
<dbReference type="Proteomes" id="UP000002770">
    <property type="component" value="Unassembled WGS sequence"/>
</dbReference>
<dbReference type="SUPFAM" id="SSF52540">
    <property type="entry name" value="P-loop containing nucleoside triphosphate hydrolases"/>
    <property type="match status" value="1"/>
</dbReference>
<keyword evidence="4" id="KW-1185">Reference proteome</keyword>
<feature type="domain" description="SNF2 N-terminal" evidence="2">
    <location>
        <begin position="12"/>
        <end position="47"/>
    </location>
</feature>
<keyword evidence="1" id="KW-0547">Nucleotide-binding</keyword>
<gene>
    <name evidence="3" type="ORF">LDG_8826</name>
</gene>
<evidence type="ECO:0000256" key="1">
    <source>
        <dbReference type="ARBA" id="ARBA00022806"/>
    </source>
</evidence>